<dbReference type="RefSeq" id="WP_330197850.1">
    <property type="nucleotide sequence ID" value="NZ_JAZDRP010000001.1"/>
</dbReference>
<dbReference type="PANTHER" id="PTHR12993">
    <property type="entry name" value="N-ACETYLGLUCOSAMINYL-PHOSPHATIDYLINOSITOL DE-N-ACETYLASE-RELATED"/>
    <property type="match status" value="1"/>
</dbReference>
<reference evidence="1 2" key="1">
    <citation type="submission" date="2024-01" db="EMBL/GenBank/DDBJ databases">
        <title>Hyphobacterium bacterium isolated from marine sediment.</title>
        <authorList>
            <person name="Zhao S."/>
        </authorList>
    </citation>
    <scope>NUCLEOTIDE SEQUENCE [LARGE SCALE GENOMIC DNA]</scope>
    <source>
        <strain evidence="2">HN65</strain>
    </source>
</reference>
<name>A0ABU7LMN6_9PROT</name>
<evidence type="ECO:0000313" key="2">
    <source>
        <dbReference type="Proteomes" id="UP001354971"/>
    </source>
</evidence>
<keyword evidence="1" id="KW-0378">Hydrolase</keyword>
<proteinExistence type="predicted"/>
<comment type="caution">
    <text evidence="1">The sequence shown here is derived from an EMBL/GenBank/DDBJ whole genome shotgun (WGS) entry which is preliminary data.</text>
</comment>
<dbReference type="Gene3D" id="3.40.50.10320">
    <property type="entry name" value="LmbE-like"/>
    <property type="match status" value="1"/>
</dbReference>
<dbReference type="Proteomes" id="UP001354971">
    <property type="component" value="Unassembled WGS sequence"/>
</dbReference>
<dbReference type="GO" id="GO:0016787">
    <property type="term" value="F:hydrolase activity"/>
    <property type="evidence" value="ECO:0007669"/>
    <property type="project" value="UniProtKB-KW"/>
</dbReference>
<dbReference type="Pfam" id="PF02585">
    <property type="entry name" value="PIG-L"/>
    <property type="match status" value="1"/>
</dbReference>
<protein>
    <submittedName>
        <fullName evidence="1">PIG-L family deacetylase</fullName>
        <ecNumber evidence="1">3.5.1.-</ecNumber>
    </submittedName>
</protein>
<sequence>MIRGLIFSAIVLAIVLLVGSQAALWYGRSLFEEPDVDVVSSVTEALDAQRIVLVFAHPDDEITATELISRAVEEGAFVATITATRGEAGTQFPEIVDQAHLGVVREGELRRHGFALGLDEQVVLGLPDGGVPEAMSDAQLAARVLEELERLEPDAVVTFHPPSGVSLHPDHMAMGRAALAATERYASRRGEAVTLAYTLNSRPGSRRFGGERYARVADLQPDPGFALDVDASLKTRAWRIHASQADYLRETTGVPAWLLYLMWNQEYYAVRTIEP</sequence>
<evidence type="ECO:0000313" key="1">
    <source>
        <dbReference type="EMBL" id="MEE2525187.1"/>
    </source>
</evidence>
<dbReference type="InterPro" id="IPR024078">
    <property type="entry name" value="LmbE-like_dom_sf"/>
</dbReference>
<organism evidence="1 2">
    <name type="scientific">Hyphobacterium lacteum</name>
    <dbReference type="NCBI Taxonomy" id="3116575"/>
    <lineage>
        <taxon>Bacteria</taxon>
        <taxon>Pseudomonadati</taxon>
        <taxon>Pseudomonadota</taxon>
        <taxon>Alphaproteobacteria</taxon>
        <taxon>Maricaulales</taxon>
        <taxon>Maricaulaceae</taxon>
        <taxon>Hyphobacterium</taxon>
    </lineage>
</organism>
<dbReference type="InterPro" id="IPR003737">
    <property type="entry name" value="GlcNAc_PI_deacetylase-related"/>
</dbReference>
<dbReference type="EC" id="3.5.1.-" evidence="1"/>
<dbReference type="SUPFAM" id="SSF102588">
    <property type="entry name" value="LmbE-like"/>
    <property type="match status" value="1"/>
</dbReference>
<gene>
    <name evidence="1" type="ORF">V0U79_02335</name>
</gene>
<dbReference type="PANTHER" id="PTHR12993:SF26">
    <property type="entry name" value="1D-MYO-INOSITOL 2-ACETAMIDO-2-DEOXY-ALPHA-D-GLUCOPYRANOSIDE DEACETYLASE"/>
    <property type="match status" value="1"/>
</dbReference>
<accession>A0ABU7LMN6</accession>
<keyword evidence="2" id="KW-1185">Reference proteome</keyword>
<dbReference type="EMBL" id="JAZDRP010000001">
    <property type="protein sequence ID" value="MEE2525187.1"/>
    <property type="molecule type" value="Genomic_DNA"/>
</dbReference>